<feature type="transmembrane region" description="Helical" evidence="1">
    <location>
        <begin position="297"/>
        <end position="318"/>
    </location>
</feature>
<gene>
    <name evidence="3" type="ORF">EIY72_03760</name>
</gene>
<feature type="transmembrane region" description="Helical" evidence="1">
    <location>
        <begin position="166"/>
        <end position="184"/>
    </location>
</feature>
<keyword evidence="4" id="KW-1185">Reference proteome</keyword>
<dbReference type="Proteomes" id="UP000295254">
    <property type="component" value="Unassembled WGS sequence"/>
</dbReference>
<dbReference type="InterPro" id="IPR002656">
    <property type="entry name" value="Acyl_transf_3_dom"/>
</dbReference>
<comment type="caution">
    <text evidence="3">The sequence shown here is derived from an EMBL/GenBank/DDBJ whole genome shotgun (WGS) entry which is preliminary data.</text>
</comment>
<dbReference type="GO" id="GO:0016020">
    <property type="term" value="C:membrane"/>
    <property type="evidence" value="ECO:0007669"/>
    <property type="project" value="TreeGrafter"/>
</dbReference>
<feature type="transmembrane region" description="Helical" evidence="1">
    <location>
        <begin position="40"/>
        <end position="64"/>
    </location>
</feature>
<dbReference type="EMBL" id="RRZK01000005">
    <property type="protein sequence ID" value="TDB67174.1"/>
    <property type="molecule type" value="Genomic_DNA"/>
</dbReference>
<feature type="transmembrane region" description="Helical" evidence="1">
    <location>
        <begin position="12"/>
        <end position="34"/>
    </location>
</feature>
<sequence>MMPTALNRIEAIPALTGLRFFAALMVFFSHYPIAGVNDSFSIFFASGYSGVTFFFVLSGFIIAYNYSNRFEISPVAETPKYLWARFSRVYPVYFITMAFVWFLQGADGPILIYLFALQAWHPDIPVIGGLNSPAWSISVEFFLYISFPFIMVFFTKIGIMKSKFRIIGLAILFVIVQFSLAAYLSLPPRNDLAISNPDSAHRWLYNFPLFRVFDFGLGVLAAIFFCRHAKSGDKKPVWRLISLVSIAAVFLIMTSKDLFYSAYSWDAAYALVFALLIFSLAMDQKSLMSLALSNKKIVFLGESSFAFYMIHLIARPIFDSKVTGSLLTNIAFELFFLGLIITMSIGLHLAVEKPCRDYLNGIIRIGRTQKAKTVAE</sequence>
<evidence type="ECO:0000256" key="1">
    <source>
        <dbReference type="SAM" id="Phobius"/>
    </source>
</evidence>
<feature type="transmembrane region" description="Helical" evidence="1">
    <location>
        <begin position="237"/>
        <end position="255"/>
    </location>
</feature>
<keyword evidence="1" id="KW-0812">Transmembrane</keyword>
<feature type="domain" description="Acyltransferase 3" evidence="2">
    <location>
        <begin position="13"/>
        <end position="345"/>
    </location>
</feature>
<keyword evidence="3" id="KW-0808">Transferase</keyword>
<proteinExistence type="predicted"/>
<feature type="transmembrane region" description="Helical" evidence="1">
    <location>
        <begin position="135"/>
        <end position="154"/>
    </location>
</feature>
<feature type="transmembrane region" description="Helical" evidence="1">
    <location>
        <begin position="330"/>
        <end position="351"/>
    </location>
</feature>
<keyword evidence="1" id="KW-1133">Transmembrane helix</keyword>
<evidence type="ECO:0000313" key="3">
    <source>
        <dbReference type="EMBL" id="TDB67174.1"/>
    </source>
</evidence>
<feature type="transmembrane region" description="Helical" evidence="1">
    <location>
        <begin position="90"/>
        <end position="115"/>
    </location>
</feature>
<name>A0A4R4KGJ4_PSEVA</name>
<feature type="transmembrane region" description="Helical" evidence="1">
    <location>
        <begin position="204"/>
        <end position="225"/>
    </location>
</feature>
<dbReference type="RefSeq" id="WP_093218236.1">
    <property type="nucleotide sequence ID" value="NZ_LT629803.1"/>
</dbReference>
<accession>A0A4R4KGJ4</accession>
<dbReference type="PANTHER" id="PTHR23028:SF53">
    <property type="entry name" value="ACYL_TRANSF_3 DOMAIN-CONTAINING PROTEIN"/>
    <property type="match status" value="1"/>
</dbReference>
<organism evidence="3 4">
    <name type="scientific">Pseudomonas vancouverensis</name>
    <dbReference type="NCBI Taxonomy" id="95300"/>
    <lineage>
        <taxon>Bacteria</taxon>
        <taxon>Pseudomonadati</taxon>
        <taxon>Pseudomonadota</taxon>
        <taxon>Gammaproteobacteria</taxon>
        <taxon>Pseudomonadales</taxon>
        <taxon>Pseudomonadaceae</taxon>
        <taxon>Pseudomonas</taxon>
    </lineage>
</organism>
<reference evidence="4" key="1">
    <citation type="journal article" date="2019" name="bioRxiv">
        <title>Bacterially produced spermidine induces plant systemic susceptibility to pathogens.</title>
        <authorList>
            <person name="Melnyk R.A."/>
            <person name="Beskrovnaya P.A."/>
            <person name="Liu Z."/>
            <person name="Song Y."/>
            <person name="Haney C.H."/>
        </authorList>
    </citation>
    <scope>NUCLEOTIDE SEQUENCE [LARGE SCALE GENOMIC DNA]</scope>
    <source>
        <strain evidence="4">Dha-51</strain>
    </source>
</reference>
<dbReference type="GO" id="GO:0009103">
    <property type="term" value="P:lipopolysaccharide biosynthetic process"/>
    <property type="evidence" value="ECO:0007669"/>
    <property type="project" value="TreeGrafter"/>
</dbReference>
<evidence type="ECO:0000313" key="4">
    <source>
        <dbReference type="Proteomes" id="UP000295254"/>
    </source>
</evidence>
<keyword evidence="3" id="KW-0012">Acyltransferase</keyword>
<dbReference type="AlphaFoldDB" id="A0A4R4KGJ4"/>
<feature type="transmembrane region" description="Helical" evidence="1">
    <location>
        <begin position="267"/>
        <end position="285"/>
    </location>
</feature>
<dbReference type="GO" id="GO:0016747">
    <property type="term" value="F:acyltransferase activity, transferring groups other than amino-acyl groups"/>
    <property type="evidence" value="ECO:0007669"/>
    <property type="project" value="InterPro"/>
</dbReference>
<dbReference type="Pfam" id="PF01757">
    <property type="entry name" value="Acyl_transf_3"/>
    <property type="match status" value="1"/>
</dbReference>
<dbReference type="InterPro" id="IPR050879">
    <property type="entry name" value="Acyltransferase_3"/>
</dbReference>
<evidence type="ECO:0000259" key="2">
    <source>
        <dbReference type="Pfam" id="PF01757"/>
    </source>
</evidence>
<keyword evidence="1" id="KW-0472">Membrane</keyword>
<dbReference type="PANTHER" id="PTHR23028">
    <property type="entry name" value="ACETYLTRANSFERASE"/>
    <property type="match status" value="1"/>
</dbReference>
<protein>
    <submittedName>
        <fullName evidence="3">Acyltransferase</fullName>
    </submittedName>
</protein>
<dbReference type="OrthoDB" id="9767863at2"/>